<proteinExistence type="predicted"/>
<dbReference type="AlphaFoldDB" id="A0A1V0TLR3"/>
<evidence type="ECO:0000313" key="2">
    <source>
        <dbReference type="Proteomes" id="UP000192726"/>
    </source>
</evidence>
<dbReference type="EMBL" id="CP020569">
    <property type="protein sequence ID" value="ARF53874.1"/>
    <property type="molecule type" value="Genomic_DNA"/>
</dbReference>
<dbReference type="Gene3D" id="2.40.50.140">
    <property type="entry name" value="Nucleic acid-binding proteins"/>
    <property type="match status" value="1"/>
</dbReference>
<dbReference type="InterPro" id="IPR012340">
    <property type="entry name" value="NA-bd_OB-fold"/>
</dbReference>
<organism evidence="1 2">
    <name type="scientific">Streptomyces gilvosporeus</name>
    <dbReference type="NCBI Taxonomy" id="553510"/>
    <lineage>
        <taxon>Bacteria</taxon>
        <taxon>Bacillati</taxon>
        <taxon>Actinomycetota</taxon>
        <taxon>Actinomycetes</taxon>
        <taxon>Kitasatosporales</taxon>
        <taxon>Streptomycetaceae</taxon>
        <taxon>Streptomyces</taxon>
    </lineage>
</organism>
<protein>
    <recommendedName>
        <fullName evidence="3">Cold-shock protein</fullName>
    </recommendedName>
</protein>
<evidence type="ECO:0008006" key="3">
    <source>
        <dbReference type="Google" id="ProtNLM"/>
    </source>
</evidence>
<dbReference type="RefSeq" id="WP_083103661.1">
    <property type="nucleotide sequence ID" value="NZ_CP020569.1"/>
</dbReference>
<gene>
    <name evidence="1" type="ORF">B1H19_06490</name>
</gene>
<dbReference type="Proteomes" id="UP000192726">
    <property type="component" value="Chromosome"/>
</dbReference>
<evidence type="ECO:0000313" key="1">
    <source>
        <dbReference type="EMBL" id="ARF53874.1"/>
    </source>
</evidence>
<dbReference type="KEGG" id="sgv:B1H19_06490"/>
<keyword evidence="2" id="KW-1185">Reference proteome</keyword>
<sequence>MSQRRSGTVQAVSEGRKEAVIRADEDGADVLAAYAELSGSDGDRPTMRVGERVTYTREEQPRGPVARDIRAAV</sequence>
<name>A0A1V0TLR3_9ACTN</name>
<reference evidence="1 2" key="1">
    <citation type="submission" date="2017-04" db="EMBL/GenBank/DDBJ databases">
        <title>Complete Genome Sequence of Streptomyces gilvosporeus F607, a Capable Producer of Natamycin.</title>
        <authorList>
            <person name="Zong G."/>
            <person name="Zhong C."/>
            <person name="Fu J."/>
            <person name="Qin R."/>
            <person name="Cao G."/>
        </authorList>
    </citation>
    <scope>NUCLEOTIDE SEQUENCE [LARGE SCALE GENOMIC DNA]</scope>
    <source>
        <strain evidence="1 2">F607</strain>
    </source>
</reference>
<accession>A0A1V0TLR3</accession>